<comment type="caution">
    <text evidence="2">The sequence shown here is derived from an EMBL/GenBank/DDBJ whole genome shotgun (WGS) entry which is preliminary data.</text>
</comment>
<name>T0ZJ32_9ZZZZ</name>
<gene>
    <name evidence="2" type="ORF">B1A_20490</name>
</gene>
<accession>T0ZJ32</accession>
<evidence type="ECO:0000313" key="2">
    <source>
        <dbReference type="EMBL" id="EQD29855.1"/>
    </source>
</evidence>
<sequence length="189" mass="20740">MADSSQNPPDLARPALDRKRTKSHLKGRENGRQGGRPDQSDVFASLNLLEEAGDPQNLRKETFSRKKQEGEVGRLWRVDVFFPDRPGLGADTGFKILSRPGDSFGVARLYGKLKALIVFDGEFGIDRKEDLRSFLIAGGLSGEADGKLDTLLALGLDPDILHKLLGSQKLLKQGSELDLSEHSPGLHVR</sequence>
<dbReference type="AlphaFoldDB" id="T0ZJ32"/>
<dbReference type="EMBL" id="AUZX01015120">
    <property type="protein sequence ID" value="EQD29855.1"/>
    <property type="molecule type" value="Genomic_DNA"/>
</dbReference>
<protein>
    <submittedName>
        <fullName evidence="2">Uncharacterized protein</fullName>
    </submittedName>
</protein>
<feature type="non-terminal residue" evidence="2">
    <location>
        <position position="189"/>
    </location>
</feature>
<evidence type="ECO:0000256" key="1">
    <source>
        <dbReference type="SAM" id="MobiDB-lite"/>
    </source>
</evidence>
<reference evidence="2" key="1">
    <citation type="submission" date="2013-08" db="EMBL/GenBank/DDBJ databases">
        <authorList>
            <person name="Mendez C."/>
            <person name="Richter M."/>
            <person name="Ferrer M."/>
            <person name="Sanchez J."/>
        </authorList>
    </citation>
    <scope>NUCLEOTIDE SEQUENCE</scope>
</reference>
<reference evidence="2" key="2">
    <citation type="journal article" date="2014" name="ISME J.">
        <title>Microbial stratification in low pH oxic and suboxic macroscopic growths along an acid mine drainage.</title>
        <authorList>
            <person name="Mendez-Garcia C."/>
            <person name="Mesa V."/>
            <person name="Sprenger R.R."/>
            <person name="Richter M."/>
            <person name="Diez M.S."/>
            <person name="Solano J."/>
            <person name="Bargiela R."/>
            <person name="Golyshina O.V."/>
            <person name="Manteca A."/>
            <person name="Ramos J.L."/>
            <person name="Gallego J.R."/>
            <person name="Llorente I."/>
            <person name="Martins Dos Santos V.A."/>
            <person name="Jensen O.N."/>
            <person name="Pelaez A.I."/>
            <person name="Sanchez J."/>
            <person name="Ferrer M."/>
        </authorList>
    </citation>
    <scope>NUCLEOTIDE SEQUENCE</scope>
</reference>
<organism evidence="2">
    <name type="scientific">mine drainage metagenome</name>
    <dbReference type="NCBI Taxonomy" id="410659"/>
    <lineage>
        <taxon>unclassified sequences</taxon>
        <taxon>metagenomes</taxon>
        <taxon>ecological metagenomes</taxon>
    </lineage>
</organism>
<proteinExistence type="predicted"/>
<feature type="region of interest" description="Disordered" evidence="1">
    <location>
        <begin position="1"/>
        <end position="41"/>
    </location>
</feature>